<organism evidence="2 3">
    <name type="scientific">Parasponia andersonii</name>
    <name type="common">Sponia andersonii</name>
    <dbReference type="NCBI Taxonomy" id="3476"/>
    <lineage>
        <taxon>Eukaryota</taxon>
        <taxon>Viridiplantae</taxon>
        <taxon>Streptophyta</taxon>
        <taxon>Embryophyta</taxon>
        <taxon>Tracheophyta</taxon>
        <taxon>Spermatophyta</taxon>
        <taxon>Magnoliopsida</taxon>
        <taxon>eudicotyledons</taxon>
        <taxon>Gunneridae</taxon>
        <taxon>Pentapetalae</taxon>
        <taxon>rosids</taxon>
        <taxon>fabids</taxon>
        <taxon>Rosales</taxon>
        <taxon>Cannabaceae</taxon>
        <taxon>Parasponia</taxon>
    </lineage>
</organism>
<evidence type="ECO:0000313" key="3">
    <source>
        <dbReference type="Proteomes" id="UP000237105"/>
    </source>
</evidence>
<accession>A0A2P5BIR7</accession>
<gene>
    <name evidence="2" type="ORF">PanWU01x14_235570</name>
</gene>
<feature type="region of interest" description="Disordered" evidence="1">
    <location>
        <begin position="1"/>
        <end position="31"/>
    </location>
</feature>
<feature type="compositionally biased region" description="Polar residues" evidence="1">
    <location>
        <begin position="1"/>
        <end position="13"/>
    </location>
</feature>
<evidence type="ECO:0000256" key="1">
    <source>
        <dbReference type="SAM" id="MobiDB-lite"/>
    </source>
</evidence>
<reference evidence="3" key="1">
    <citation type="submission" date="2016-06" db="EMBL/GenBank/DDBJ databases">
        <title>Parallel loss of symbiosis genes in relatives of nitrogen-fixing non-legume Parasponia.</title>
        <authorList>
            <person name="Van Velzen R."/>
            <person name="Holmer R."/>
            <person name="Bu F."/>
            <person name="Rutten L."/>
            <person name="Van Zeijl A."/>
            <person name="Liu W."/>
            <person name="Santuari L."/>
            <person name="Cao Q."/>
            <person name="Sharma T."/>
            <person name="Shen D."/>
            <person name="Roswanjaya Y."/>
            <person name="Wardhani T."/>
            <person name="Kalhor M.S."/>
            <person name="Jansen J."/>
            <person name="Van den Hoogen J."/>
            <person name="Gungor B."/>
            <person name="Hartog M."/>
            <person name="Hontelez J."/>
            <person name="Verver J."/>
            <person name="Yang W.-C."/>
            <person name="Schijlen E."/>
            <person name="Repin R."/>
            <person name="Schilthuizen M."/>
            <person name="Schranz E."/>
            <person name="Heidstra R."/>
            <person name="Miyata K."/>
            <person name="Fedorova E."/>
            <person name="Kohlen W."/>
            <person name="Bisseling T."/>
            <person name="Smit S."/>
            <person name="Geurts R."/>
        </authorList>
    </citation>
    <scope>NUCLEOTIDE SEQUENCE [LARGE SCALE GENOMIC DNA]</scope>
    <source>
        <strain evidence="3">cv. WU1-14</strain>
    </source>
</reference>
<proteinExistence type="predicted"/>
<protein>
    <submittedName>
        <fullName evidence="2">Uncharacterized protein</fullName>
    </submittedName>
</protein>
<keyword evidence="3" id="KW-1185">Reference proteome</keyword>
<evidence type="ECO:0000313" key="2">
    <source>
        <dbReference type="EMBL" id="PON48680.1"/>
    </source>
</evidence>
<comment type="caution">
    <text evidence="2">The sequence shown here is derived from an EMBL/GenBank/DDBJ whole genome shotgun (WGS) entry which is preliminary data.</text>
</comment>
<name>A0A2P5BIR7_PARAD</name>
<feature type="compositionally biased region" description="Basic and acidic residues" evidence="1">
    <location>
        <begin position="20"/>
        <end position="31"/>
    </location>
</feature>
<dbReference type="EMBL" id="JXTB01000272">
    <property type="protein sequence ID" value="PON48680.1"/>
    <property type="molecule type" value="Genomic_DNA"/>
</dbReference>
<dbReference type="Proteomes" id="UP000237105">
    <property type="component" value="Unassembled WGS sequence"/>
</dbReference>
<sequence length="198" mass="21606">MSSAGSAPPSSEFDSGGSDSKGKKVREETRGIVIENELRRTKTNKLKVKHDERTGKPVLKNGKMFLNLLVKLLRDTIPTSTLCWKDVKKDDLDLIFQRLDAEMVASREEALPQPQAKAHETTDLADLANPSLSAESIVGPPPIDEYAIMTQSLGTRSRWQKGLGSLHRLKTVGGSRAAGTSSVAAMQREHAKMIASLK</sequence>
<dbReference type="AlphaFoldDB" id="A0A2P5BIR7"/>